<protein>
    <submittedName>
        <fullName evidence="2">Uncharacterized protein</fullName>
    </submittedName>
</protein>
<feature type="region of interest" description="Disordered" evidence="1">
    <location>
        <begin position="91"/>
        <end position="118"/>
    </location>
</feature>
<dbReference type="AlphaFoldDB" id="A0A4D6M078"/>
<dbReference type="EMBL" id="CP039349">
    <property type="protein sequence ID" value="QCD94532.1"/>
    <property type="molecule type" value="Genomic_DNA"/>
</dbReference>
<evidence type="ECO:0000313" key="2">
    <source>
        <dbReference type="EMBL" id="QCD94532.1"/>
    </source>
</evidence>
<dbReference type="Proteomes" id="UP000501690">
    <property type="component" value="Linkage Group LG5"/>
</dbReference>
<accession>A0A4D6M078</accession>
<reference evidence="2 3" key="1">
    <citation type="submission" date="2019-04" db="EMBL/GenBank/DDBJ databases">
        <title>An improved genome assembly and genetic linkage map for asparagus bean, Vigna unguiculata ssp. sesquipedialis.</title>
        <authorList>
            <person name="Xia Q."/>
            <person name="Zhang R."/>
            <person name="Dong Y."/>
        </authorList>
    </citation>
    <scope>NUCLEOTIDE SEQUENCE [LARGE SCALE GENOMIC DNA]</scope>
    <source>
        <tissue evidence="2">Leaf</tissue>
    </source>
</reference>
<organism evidence="2 3">
    <name type="scientific">Vigna unguiculata</name>
    <name type="common">Cowpea</name>
    <dbReference type="NCBI Taxonomy" id="3917"/>
    <lineage>
        <taxon>Eukaryota</taxon>
        <taxon>Viridiplantae</taxon>
        <taxon>Streptophyta</taxon>
        <taxon>Embryophyta</taxon>
        <taxon>Tracheophyta</taxon>
        <taxon>Spermatophyta</taxon>
        <taxon>Magnoliopsida</taxon>
        <taxon>eudicotyledons</taxon>
        <taxon>Gunneridae</taxon>
        <taxon>Pentapetalae</taxon>
        <taxon>rosids</taxon>
        <taxon>fabids</taxon>
        <taxon>Fabales</taxon>
        <taxon>Fabaceae</taxon>
        <taxon>Papilionoideae</taxon>
        <taxon>50 kb inversion clade</taxon>
        <taxon>NPAAA clade</taxon>
        <taxon>indigoferoid/millettioid clade</taxon>
        <taxon>Phaseoleae</taxon>
        <taxon>Vigna</taxon>
    </lineage>
</organism>
<evidence type="ECO:0000256" key="1">
    <source>
        <dbReference type="SAM" id="MobiDB-lite"/>
    </source>
</evidence>
<name>A0A4D6M078_VIGUN</name>
<keyword evidence="3" id="KW-1185">Reference proteome</keyword>
<evidence type="ECO:0000313" key="3">
    <source>
        <dbReference type="Proteomes" id="UP000501690"/>
    </source>
</evidence>
<proteinExistence type="predicted"/>
<sequence length="118" mass="13488">MTGPMSGSVKGMMEPPMKLFEEAIKSWYDEQMMMSTVTVHGFSFYAKHISDVGYKFGYENEVSSLTSQVNEMKAMVTFFVQNYQGELPQDFPMFHTSPVSDQRSVPNEETNDSDQDQE</sequence>
<feature type="compositionally biased region" description="Acidic residues" evidence="1">
    <location>
        <begin position="109"/>
        <end position="118"/>
    </location>
</feature>
<gene>
    <name evidence="2" type="ORF">DEO72_LG5g2616</name>
</gene>
<feature type="compositionally biased region" description="Polar residues" evidence="1">
    <location>
        <begin position="97"/>
        <end position="108"/>
    </location>
</feature>